<dbReference type="EMBL" id="JACXVP010000213">
    <property type="protein sequence ID" value="KAG5568162.1"/>
    <property type="molecule type" value="Genomic_DNA"/>
</dbReference>
<reference evidence="1" key="1">
    <citation type="submission" date="2020-09" db="EMBL/GenBank/DDBJ databases">
        <title>De no assembly of potato wild relative species, Solanum commersonii.</title>
        <authorList>
            <person name="Cho K."/>
        </authorList>
    </citation>
    <scope>NUCLEOTIDE SEQUENCE</scope>
    <source>
        <strain evidence="1">LZ3.2</strain>
        <tissue evidence="1">Leaf</tissue>
    </source>
</reference>
<dbReference type="Proteomes" id="UP000824120">
    <property type="component" value="Unassembled WGS sequence"/>
</dbReference>
<dbReference type="AlphaFoldDB" id="A0A9J5VYF8"/>
<evidence type="ECO:0000313" key="2">
    <source>
        <dbReference type="Proteomes" id="UP000824120"/>
    </source>
</evidence>
<protein>
    <submittedName>
        <fullName evidence="1">Uncharacterized protein</fullName>
    </submittedName>
</protein>
<sequence length="192" mass="22314">MPIHGNYSRDKIEIDEDGIIDNKFHKYIKEGQLYMKKEILQDVVNHIAIKENFQFKVKRSSSTRSKLGVRRGKILPLAFAVVDSENDASRKWFLERIRETYGTREKTQQKNLINTWLRLIGLTRESVNAADKEARDLPIYDLLDYLMKMIGHWNNTNRNGAIATGTTLSTKYEDLMREKMKESQGMTVTPST</sequence>
<name>A0A9J5VYF8_SOLCO</name>
<keyword evidence="2" id="KW-1185">Reference proteome</keyword>
<comment type="caution">
    <text evidence="1">The sequence shown here is derived from an EMBL/GenBank/DDBJ whole genome shotgun (WGS) entry which is preliminary data.</text>
</comment>
<organism evidence="1 2">
    <name type="scientific">Solanum commersonii</name>
    <name type="common">Commerson's wild potato</name>
    <name type="synonym">Commerson's nightshade</name>
    <dbReference type="NCBI Taxonomy" id="4109"/>
    <lineage>
        <taxon>Eukaryota</taxon>
        <taxon>Viridiplantae</taxon>
        <taxon>Streptophyta</taxon>
        <taxon>Embryophyta</taxon>
        <taxon>Tracheophyta</taxon>
        <taxon>Spermatophyta</taxon>
        <taxon>Magnoliopsida</taxon>
        <taxon>eudicotyledons</taxon>
        <taxon>Gunneridae</taxon>
        <taxon>Pentapetalae</taxon>
        <taxon>asterids</taxon>
        <taxon>lamiids</taxon>
        <taxon>Solanales</taxon>
        <taxon>Solanaceae</taxon>
        <taxon>Solanoideae</taxon>
        <taxon>Solaneae</taxon>
        <taxon>Solanum</taxon>
    </lineage>
</organism>
<evidence type="ECO:0000313" key="1">
    <source>
        <dbReference type="EMBL" id="KAG5568162.1"/>
    </source>
</evidence>
<gene>
    <name evidence="1" type="ORF">H5410_064821</name>
</gene>
<accession>A0A9J5VYF8</accession>
<proteinExistence type="predicted"/>
<dbReference type="OrthoDB" id="1938144at2759"/>